<protein>
    <recommendedName>
        <fullName evidence="6">Demethylmenaquinone methyltransferase</fullName>
        <ecNumber evidence="6">2.1.1.163</ecNumber>
    </recommendedName>
</protein>
<dbReference type="PANTHER" id="PTHR43591:SF24">
    <property type="entry name" value="2-METHOXY-6-POLYPRENYL-1,4-BENZOQUINOL METHYLASE, MITOCHONDRIAL"/>
    <property type="match status" value="1"/>
</dbReference>
<feature type="binding site" evidence="6">
    <location>
        <begin position="107"/>
        <end position="108"/>
    </location>
    <ligand>
        <name>S-adenosyl-L-methionine</name>
        <dbReference type="ChEBI" id="CHEBI:59789"/>
    </ligand>
</feature>
<comment type="pathway">
    <text evidence="6">Quinol/quinone metabolism; menaquinone biosynthesis; menaquinol from 1,4-dihydroxy-2-naphthoate: step 2/2.</text>
</comment>
<dbReference type="CDD" id="cd02440">
    <property type="entry name" value="AdoMet_MTases"/>
    <property type="match status" value="1"/>
</dbReference>
<comment type="caution">
    <text evidence="6">Lacks conserved residue(s) required for the propagation of feature annotation.</text>
</comment>
<keyword evidence="3 6" id="KW-0808">Transferase</keyword>
<dbReference type="STRING" id="86666.SAMN04490247_0317"/>
<dbReference type="NCBIfam" id="NF001244">
    <property type="entry name" value="PRK00216.1-5"/>
    <property type="match status" value="1"/>
</dbReference>
<dbReference type="PROSITE" id="PS01184">
    <property type="entry name" value="UBIE_2"/>
    <property type="match status" value="1"/>
</dbReference>
<keyword evidence="2 6" id="KW-0489">Methyltransferase</keyword>
<dbReference type="EMBL" id="FNEV01000001">
    <property type="protein sequence ID" value="SDI98125.1"/>
    <property type="molecule type" value="Genomic_DNA"/>
</dbReference>
<dbReference type="InterPro" id="IPR029063">
    <property type="entry name" value="SAM-dependent_MTases_sf"/>
</dbReference>
<dbReference type="HAMAP" id="MF_01813">
    <property type="entry name" value="MenG_UbiE_methyltr"/>
    <property type="match status" value="1"/>
</dbReference>
<dbReference type="Gene3D" id="3.40.50.150">
    <property type="entry name" value="Vaccinia Virus protein VP39"/>
    <property type="match status" value="1"/>
</dbReference>
<evidence type="ECO:0000256" key="3">
    <source>
        <dbReference type="ARBA" id="ARBA00022679"/>
    </source>
</evidence>
<evidence type="ECO:0000313" key="8">
    <source>
        <dbReference type="Proteomes" id="UP000199225"/>
    </source>
</evidence>
<dbReference type="SUPFAM" id="SSF53335">
    <property type="entry name" value="S-adenosyl-L-methionine-dependent methyltransferases"/>
    <property type="match status" value="1"/>
</dbReference>
<dbReference type="UniPathway" id="UPA00079">
    <property type="reaction ID" value="UER00169"/>
</dbReference>
<evidence type="ECO:0000256" key="5">
    <source>
        <dbReference type="ARBA" id="ARBA00059758"/>
    </source>
</evidence>
<evidence type="ECO:0000256" key="4">
    <source>
        <dbReference type="ARBA" id="ARBA00022691"/>
    </source>
</evidence>
<gene>
    <name evidence="6" type="primary">menG</name>
    <name evidence="7" type="ORF">SAMN04490247_0317</name>
</gene>
<evidence type="ECO:0000313" key="7">
    <source>
        <dbReference type="EMBL" id="SDI98125.1"/>
    </source>
</evidence>
<dbReference type="GO" id="GO:0043770">
    <property type="term" value="F:demethylmenaquinone methyltransferase activity"/>
    <property type="evidence" value="ECO:0007669"/>
    <property type="project" value="UniProtKB-UniRule"/>
</dbReference>
<keyword evidence="4 6" id="KW-0949">S-adenosyl-L-methionine</keyword>
<dbReference type="Proteomes" id="UP000199225">
    <property type="component" value="Unassembled WGS sequence"/>
</dbReference>
<dbReference type="EC" id="2.1.1.163" evidence="6"/>
<comment type="similarity">
    <text evidence="6">Belongs to the class I-like SAM-binding methyltransferase superfamily. MenG/UbiE family.</text>
</comment>
<feature type="binding site" evidence="6">
    <location>
        <position position="58"/>
    </location>
    <ligand>
        <name>S-adenosyl-L-methionine</name>
        <dbReference type="ChEBI" id="CHEBI:59789"/>
    </ligand>
</feature>
<dbReference type="PROSITE" id="PS01183">
    <property type="entry name" value="UBIE_1"/>
    <property type="match status" value="1"/>
</dbReference>
<reference evidence="8" key="1">
    <citation type="submission" date="2016-10" db="EMBL/GenBank/DDBJ databases">
        <authorList>
            <person name="Varghese N."/>
            <person name="Submissions S."/>
        </authorList>
    </citation>
    <scope>NUCLEOTIDE SEQUENCE [LARGE SCALE GENOMIC DNA]</scope>
    <source>
        <strain evidence="8">DSM 4771</strain>
    </source>
</reference>
<dbReference type="NCBIfam" id="NF001243">
    <property type="entry name" value="PRK00216.1-4"/>
    <property type="match status" value="1"/>
</dbReference>
<evidence type="ECO:0000256" key="6">
    <source>
        <dbReference type="HAMAP-Rule" id="MF_01813"/>
    </source>
</evidence>
<comment type="catalytic activity">
    <reaction evidence="6">
        <text>a 2-demethylmenaquinol + S-adenosyl-L-methionine = a menaquinol + S-adenosyl-L-homocysteine + H(+)</text>
        <dbReference type="Rhea" id="RHEA:42640"/>
        <dbReference type="Rhea" id="RHEA-COMP:9539"/>
        <dbReference type="Rhea" id="RHEA-COMP:9563"/>
        <dbReference type="ChEBI" id="CHEBI:15378"/>
        <dbReference type="ChEBI" id="CHEBI:18151"/>
        <dbReference type="ChEBI" id="CHEBI:55437"/>
        <dbReference type="ChEBI" id="CHEBI:57856"/>
        <dbReference type="ChEBI" id="CHEBI:59789"/>
        <dbReference type="EC" id="2.1.1.163"/>
    </reaction>
</comment>
<dbReference type="Pfam" id="PF01209">
    <property type="entry name" value="Ubie_methyltran"/>
    <property type="match status" value="1"/>
</dbReference>
<dbReference type="AlphaFoldDB" id="A0A1G8Q0Y7"/>
<keyword evidence="8" id="KW-1185">Reference proteome</keyword>
<sequence length="234" mass="27129">MEEKKEERVHRVFENISTRYDKMNSIISFRQHKLWRRDVMKRMNVEEGAQALDVCCGTGDWTIAMGQAVGPEGHVTGVDFSYNMLSEAVKKKMTHKGPGNIEYQHGNAMALPFDDDTFDYVTVGFGLRNVPDYFQALREMHRVLKPGGMVVCLETSQPERPLFRRVYYTYFEKVMPMFGKWFAKSLKEYQWLHESAKSFPGKQELRQLFEEAGFRDVEVKSYAAGVAAMHMGRK</sequence>
<dbReference type="PANTHER" id="PTHR43591">
    <property type="entry name" value="METHYLTRANSFERASE"/>
    <property type="match status" value="1"/>
</dbReference>
<dbReference type="GO" id="GO:0009234">
    <property type="term" value="P:menaquinone biosynthetic process"/>
    <property type="evidence" value="ECO:0007669"/>
    <property type="project" value="UniProtKB-UniRule"/>
</dbReference>
<keyword evidence="1 6" id="KW-0474">Menaquinone biosynthesis</keyword>
<comment type="function">
    <text evidence="5 6">Methyltransferase required for the conversion of demethylmenaquinol (DMKH2) to menaquinol (MKH2).</text>
</comment>
<proteinExistence type="inferred from homology"/>
<dbReference type="NCBIfam" id="TIGR01934">
    <property type="entry name" value="MenG_MenH_UbiE"/>
    <property type="match status" value="1"/>
</dbReference>
<dbReference type="PROSITE" id="PS51608">
    <property type="entry name" value="SAM_MT_UBIE"/>
    <property type="match status" value="1"/>
</dbReference>
<organism evidence="7 8">
    <name type="scientific">Salimicrobium halophilum</name>
    <dbReference type="NCBI Taxonomy" id="86666"/>
    <lineage>
        <taxon>Bacteria</taxon>
        <taxon>Bacillati</taxon>
        <taxon>Bacillota</taxon>
        <taxon>Bacilli</taxon>
        <taxon>Bacillales</taxon>
        <taxon>Bacillaceae</taxon>
        <taxon>Salimicrobium</taxon>
    </lineage>
</organism>
<evidence type="ECO:0000256" key="2">
    <source>
        <dbReference type="ARBA" id="ARBA00022603"/>
    </source>
</evidence>
<dbReference type="InterPro" id="IPR023576">
    <property type="entry name" value="UbiE/COQ5_MeTrFase_CS"/>
</dbReference>
<accession>A0A1G8Q0Y7</accession>
<evidence type="ECO:0000256" key="1">
    <source>
        <dbReference type="ARBA" id="ARBA00022428"/>
    </source>
</evidence>
<dbReference type="OrthoDB" id="9808140at2"/>
<feature type="binding site" evidence="6">
    <location>
        <position position="79"/>
    </location>
    <ligand>
        <name>S-adenosyl-L-methionine</name>
        <dbReference type="ChEBI" id="CHEBI:59789"/>
    </ligand>
</feature>
<dbReference type="FunFam" id="3.40.50.150:FF:000086">
    <property type="entry name" value="Demethylmenaquinone methyltransferase"/>
    <property type="match status" value="1"/>
</dbReference>
<dbReference type="GO" id="GO:0032259">
    <property type="term" value="P:methylation"/>
    <property type="evidence" value="ECO:0007669"/>
    <property type="project" value="UniProtKB-KW"/>
</dbReference>
<dbReference type="RefSeq" id="WP_093191232.1">
    <property type="nucleotide sequence ID" value="NZ_FNEV01000001.1"/>
</dbReference>
<name>A0A1G8Q0Y7_9BACI</name>
<dbReference type="InterPro" id="IPR004033">
    <property type="entry name" value="UbiE/COQ5_MeTrFase"/>
</dbReference>